<proteinExistence type="predicted"/>
<dbReference type="AlphaFoldDB" id="A0A172XY23"/>
<keyword evidence="2" id="KW-1185">Reference proteome</keyword>
<gene>
    <name evidence="1" type="ORF">A0O34_15160</name>
</gene>
<dbReference type="STRING" id="1685010.A0O34_15160"/>
<name>A0A172XY23_9FLAO</name>
<dbReference type="RefSeq" id="WP_066756224.1">
    <property type="nucleotide sequence ID" value="NZ_CP015199.1"/>
</dbReference>
<dbReference type="Proteomes" id="UP000077824">
    <property type="component" value="Chromosome"/>
</dbReference>
<accession>A0A172XY23</accession>
<sequence length="257" mass="30254">MEGNIIVARSWNQLNDWQLQEIAHLYLNTPVDDFAEAYAQMILIVYQKSPDLKARLQLKRITDDVPITELAKHTEYLKDRNDLYRFPEIPGVIKPADKIENISARQFSTIDTYFFKWNNERNLLNLKRLVATIYRLNDQYDDLDLKSVSMITDKITEKQMEAVALAYMFIRKHIEEQFPIVFPKTPETEEEKLQPVFKKKDRDFVPFDKALLAMAMDELQPLGKKQDVNNVRIYEFLSVMSESIVYHKAKQKSNEGK</sequence>
<reference evidence="1 2" key="1">
    <citation type="submission" date="2016-04" db="EMBL/GenBank/DDBJ databases">
        <title>Complete Genome Sequence of Chryseobacterium sp. IHBB 10212.</title>
        <authorList>
            <person name="Pal M."/>
            <person name="Swarnkar M.K."/>
            <person name="Kaushal K."/>
            <person name="Chhibber S."/>
            <person name="Singh A.K."/>
            <person name="Gulati A."/>
        </authorList>
    </citation>
    <scope>NUCLEOTIDE SEQUENCE [LARGE SCALE GENOMIC DNA]</scope>
    <source>
        <strain evidence="1 2">IHBB 10212</strain>
    </source>
</reference>
<organism evidence="1 2">
    <name type="scientific">Chryseobacterium glaciei</name>
    <dbReference type="NCBI Taxonomy" id="1685010"/>
    <lineage>
        <taxon>Bacteria</taxon>
        <taxon>Pseudomonadati</taxon>
        <taxon>Bacteroidota</taxon>
        <taxon>Flavobacteriia</taxon>
        <taxon>Flavobacteriales</taxon>
        <taxon>Weeksellaceae</taxon>
        <taxon>Chryseobacterium group</taxon>
        <taxon>Chryseobacterium</taxon>
    </lineage>
</organism>
<dbReference type="EMBL" id="CP015199">
    <property type="protein sequence ID" value="ANF51762.1"/>
    <property type="molecule type" value="Genomic_DNA"/>
</dbReference>
<dbReference type="OrthoDB" id="1188846at2"/>
<dbReference type="KEGG" id="chh:A0O34_15160"/>
<protein>
    <submittedName>
        <fullName evidence="1">Uncharacterized protein</fullName>
    </submittedName>
</protein>
<evidence type="ECO:0000313" key="1">
    <source>
        <dbReference type="EMBL" id="ANF51762.1"/>
    </source>
</evidence>
<evidence type="ECO:0000313" key="2">
    <source>
        <dbReference type="Proteomes" id="UP000077824"/>
    </source>
</evidence>